<accession>A0ABT6JUP0</accession>
<evidence type="ECO:0008006" key="3">
    <source>
        <dbReference type="Google" id="ProtNLM"/>
    </source>
</evidence>
<keyword evidence="2" id="KW-1185">Reference proteome</keyword>
<evidence type="ECO:0000313" key="2">
    <source>
        <dbReference type="Proteomes" id="UP001156873"/>
    </source>
</evidence>
<protein>
    <recommendedName>
        <fullName evidence="3">Secreted protein</fullName>
    </recommendedName>
</protein>
<gene>
    <name evidence="1" type="ORF">QFW81_10815</name>
</gene>
<dbReference type="EMBL" id="JARXRO010000016">
    <property type="protein sequence ID" value="MDH5834413.1"/>
    <property type="molecule type" value="Genomic_DNA"/>
</dbReference>
<proteinExistence type="predicted"/>
<dbReference type="RefSeq" id="WP_280578785.1">
    <property type="nucleotide sequence ID" value="NZ_JARXRO010000016.1"/>
</dbReference>
<sequence length="80" mass="8647">MPPPIWMPPLLLFALACKVPWVAPAGVRAWHAGNTPACGRELLSACLMEVVRVPIVLPRGYPRRHSLAAGIEHFAAQRGG</sequence>
<comment type="caution">
    <text evidence="1">The sequence shown here is derived from an EMBL/GenBank/DDBJ whole genome shotgun (WGS) entry which is preliminary data.</text>
</comment>
<evidence type="ECO:0000313" key="1">
    <source>
        <dbReference type="EMBL" id="MDH5834413.1"/>
    </source>
</evidence>
<organism evidence="1 2">
    <name type="scientific">Luteimonas kalidii</name>
    <dbReference type="NCBI Taxonomy" id="3042025"/>
    <lineage>
        <taxon>Bacteria</taxon>
        <taxon>Pseudomonadati</taxon>
        <taxon>Pseudomonadota</taxon>
        <taxon>Gammaproteobacteria</taxon>
        <taxon>Lysobacterales</taxon>
        <taxon>Lysobacteraceae</taxon>
        <taxon>Luteimonas</taxon>
    </lineage>
</organism>
<reference evidence="1 2" key="1">
    <citation type="submission" date="2023-04" db="EMBL/GenBank/DDBJ databases">
        <title>Luteimonas sp. M1R5S59.</title>
        <authorList>
            <person name="Sun J.-Q."/>
        </authorList>
    </citation>
    <scope>NUCLEOTIDE SEQUENCE [LARGE SCALE GENOMIC DNA]</scope>
    <source>
        <strain evidence="1 2">M1R5S59</strain>
    </source>
</reference>
<name>A0ABT6JUP0_9GAMM</name>
<dbReference type="Proteomes" id="UP001156873">
    <property type="component" value="Unassembled WGS sequence"/>
</dbReference>